<dbReference type="GO" id="GO:0007129">
    <property type="term" value="P:homologous chromosome pairing at meiosis"/>
    <property type="evidence" value="ECO:0007669"/>
    <property type="project" value="TreeGrafter"/>
</dbReference>
<protein>
    <submittedName>
        <fullName evidence="3">Protein KASH5</fullName>
    </submittedName>
</protein>
<dbReference type="GO" id="GO:0034397">
    <property type="term" value="P:telomere localization"/>
    <property type="evidence" value="ECO:0007669"/>
    <property type="project" value="InterPro"/>
</dbReference>
<dbReference type="Proteomes" id="UP001474421">
    <property type="component" value="Unassembled WGS sequence"/>
</dbReference>
<dbReference type="GO" id="GO:0000781">
    <property type="term" value="C:chromosome, telomeric region"/>
    <property type="evidence" value="ECO:0007669"/>
    <property type="project" value="TreeGrafter"/>
</dbReference>
<sequence>MQNVKLQRTIEAAEELNSRLSEEISQLKEKLRGNQQTLEQAKVLANELEDLNFFSKSMEEENNRLHIQARQLEKEQQLLSVKMDNLQDENKKLLLEKESSEDKIKKLFTKKAKMKV</sequence>
<dbReference type="GO" id="GO:0007015">
    <property type="term" value="P:actin filament organization"/>
    <property type="evidence" value="ECO:0007669"/>
    <property type="project" value="TreeGrafter"/>
</dbReference>
<dbReference type="GO" id="GO:0070840">
    <property type="term" value="F:dynein complex binding"/>
    <property type="evidence" value="ECO:0007669"/>
    <property type="project" value="TreeGrafter"/>
</dbReference>
<evidence type="ECO:0000259" key="2">
    <source>
        <dbReference type="Pfam" id="PF14662"/>
    </source>
</evidence>
<comment type="caution">
    <text evidence="3">The sequence shown here is derived from an EMBL/GenBank/DDBJ whole genome shotgun (WGS) entry which is preliminary data.</text>
</comment>
<organism evidence="3 4">
    <name type="scientific">Crotalus adamanteus</name>
    <name type="common">Eastern diamondback rattlesnake</name>
    <dbReference type="NCBI Taxonomy" id="8729"/>
    <lineage>
        <taxon>Eukaryota</taxon>
        <taxon>Metazoa</taxon>
        <taxon>Chordata</taxon>
        <taxon>Craniata</taxon>
        <taxon>Vertebrata</taxon>
        <taxon>Euteleostomi</taxon>
        <taxon>Lepidosauria</taxon>
        <taxon>Squamata</taxon>
        <taxon>Bifurcata</taxon>
        <taxon>Unidentata</taxon>
        <taxon>Episquamata</taxon>
        <taxon>Toxicofera</taxon>
        <taxon>Serpentes</taxon>
        <taxon>Colubroidea</taxon>
        <taxon>Viperidae</taxon>
        <taxon>Crotalinae</taxon>
        <taxon>Crotalus</taxon>
    </lineage>
</organism>
<name>A0AAW1B695_CROAD</name>
<dbReference type="GO" id="GO:0090220">
    <property type="term" value="P:chromosome localization to nuclear envelope involved in homologous chromosome segregation"/>
    <property type="evidence" value="ECO:0007669"/>
    <property type="project" value="TreeGrafter"/>
</dbReference>
<gene>
    <name evidence="3" type="ORF">NXF25_020811</name>
</gene>
<keyword evidence="4" id="KW-1185">Reference proteome</keyword>
<dbReference type="InterPro" id="IPR028170">
    <property type="entry name" value="KASH5"/>
</dbReference>
<dbReference type="GO" id="GO:0000800">
    <property type="term" value="C:lateral element"/>
    <property type="evidence" value="ECO:0007669"/>
    <property type="project" value="TreeGrafter"/>
</dbReference>
<dbReference type="EMBL" id="JAOTOJ010000008">
    <property type="protein sequence ID" value="KAK9397450.1"/>
    <property type="molecule type" value="Genomic_DNA"/>
</dbReference>
<accession>A0AAW1B695</accession>
<dbReference type="PANTHER" id="PTHR47300">
    <property type="entry name" value="PROTEIN KASH5"/>
    <property type="match status" value="1"/>
</dbReference>
<evidence type="ECO:0000313" key="3">
    <source>
        <dbReference type="EMBL" id="KAK9397450.1"/>
    </source>
</evidence>
<dbReference type="Pfam" id="PF14662">
    <property type="entry name" value="KASH_CCD"/>
    <property type="match status" value="1"/>
</dbReference>
<proteinExistence type="predicted"/>
<dbReference type="AlphaFoldDB" id="A0AAW1B695"/>
<dbReference type="GO" id="GO:0005640">
    <property type="term" value="C:nuclear outer membrane"/>
    <property type="evidence" value="ECO:0007669"/>
    <property type="project" value="TreeGrafter"/>
</dbReference>
<reference evidence="3 4" key="1">
    <citation type="journal article" date="2024" name="Proc. Natl. Acad. Sci. U.S.A.">
        <title>The genetic regulatory architecture and epigenomic basis for age-related changes in rattlesnake venom.</title>
        <authorList>
            <person name="Hogan M.P."/>
            <person name="Holding M.L."/>
            <person name="Nystrom G.S."/>
            <person name="Colston T.J."/>
            <person name="Bartlett D.A."/>
            <person name="Mason A.J."/>
            <person name="Ellsworth S.A."/>
            <person name="Rautsaw R.M."/>
            <person name="Lawrence K.C."/>
            <person name="Strickland J.L."/>
            <person name="He B."/>
            <person name="Fraser P."/>
            <person name="Margres M.J."/>
            <person name="Gilbert D.M."/>
            <person name="Gibbs H.L."/>
            <person name="Parkinson C.L."/>
            <person name="Rokyta D.R."/>
        </authorList>
    </citation>
    <scope>NUCLEOTIDE SEQUENCE [LARGE SCALE GENOMIC DNA]</scope>
    <source>
        <strain evidence="3">DRR0105</strain>
    </source>
</reference>
<dbReference type="InterPro" id="IPR028168">
    <property type="entry name" value="KASH5_CC"/>
</dbReference>
<dbReference type="GO" id="GO:0051225">
    <property type="term" value="P:spindle assembly"/>
    <property type="evidence" value="ECO:0007669"/>
    <property type="project" value="TreeGrafter"/>
</dbReference>
<dbReference type="GO" id="GO:0034993">
    <property type="term" value="C:meiotic nuclear membrane microtubule tethering complex"/>
    <property type="evidence" value="ECO:0007669"/>
    <property type="project" value="InterPro"/>
</dbReference>
<evidence type="ECO:0000313" key="4">
    <source>
        <dbReference type="Proteomes" id="UP001474421"/>
    </source>
</evidence>
<feature type="coiled-coil region" evidence="1">
    <location>
        <begin position="3"/>
        <end position="110"/>
    </location>
</feature>
<evidence type="ECO:0000256" key="1">
    <source>
        <dbReference type="SAM" id="Coils"/>
    </source>
</evidence>
<dbReference type="GO" id="GO:0090619">
    <property type="term" value="C:meiotic spindle pole"/>
    <property type="evidence" value="ECO:0007669"/>
    <property type="project" value="TreeGrafter"/>
</dbReference>
<feature type="domain" description="KASH5-like coiled-coil" evidence="2">
    <location>
        <begin position="2"/>
        <end position="115"/>
    </location>
</feature>
<keyword evidence="1" id="KW-0175">Coiled coil</keyword>
<dbReference type="GO" id="GO:0051653">
    <property type="term" value="P:spindle localization"/>
    <property type="evidence" value="ECO:0007669"/>
    <property type="project" value="TreeGrafter"/>
</dbReference>
<dbReference type="PANTHER" id="PTHR47300:SF1">
    <property type="entry name" value="PROTEIN KASH5"/>
    <property type="match status" value="1"/>
</dbReference>